<protein>
    <submittedName>
        <fullName evidence="1">Uncharacterized protein</fullName>
    </submittedName>
</protein>
<dbReference type="EMBL" id="LAZR01008708">
    <property type="protein sequence ID" value="KKM77027.1"/>
    <property type="molecule type" value="Genomic_DNA"/>
</dbReference>
<name>A0A0F9N6I1_9ZZZZ</name>
<reference evidence="1" key="1">
    <citation type="journal article" date="2015" name="Nature">
        <title>Complex archaea that bridge the gap between prokaryotes and eukaryotes.</title>
        <authorList>
            <person name="Spang A."/>
            <person name="Saw J.H."/>
            <person name="Jorgensen S.L."/>
            <person name="Zaremba-Niedzwiedzka K."/>
            <person name="Martijn J."/>
            <person name="Lind A.E."/>
            <person name="van Eijk R."/>
            <person name="Schleper C."/>
            <person name="Guy L."/>
            <person name="Ettema T.J."/>
        </authorList>
    </citation>
    <scope>NUCLEOTIDE SEQUENCE</scope>
</reference>
<proteinExistence type="predicted"/>
<gene>
    <name evidence="1" type="ORF">LCGC14_1374180</name>
</gene>
<comment type="caution">
    <text evidence="1">The sequence shown here is derived from an EMBL/GenBank/DDBJ whole genome shotgun (WGS) entry which is preliminary data.</text>
</comment>
<dbReference type="AlphaFoldDB" id="A0A0F9N6I1"/>
<accession>A0A0F9N6I1</accession>
<evidence type="ECO:0000313" key="1">
    <source>
        <dbReference type="EMBL" id="KKM77027.1"/>
    </source>
</evidence>
<sequence>MRQERKMPGLKILGATAMTDDKAVPDELNIKLLIEIMDEDTDGLCKTIDGKSYNLITNSQLVKIIKRYVDTEYILKSLHLKIKNDWFARGLKAGKISKNTSGCCCVIEDDGETISSLCGAHKALHDKKVEDFKQLAETYRRILNAKGTKAEEV</sequence>
<organism evidence="1">
    <name type="scientific">marine sediment metagenome</name>
    <dbReference type="NCBI Taxonomy" id="412755"/>
    <lineage>
        <taxon>unclassified sequences</taxon>
        <taxon>metagenomes</taxon>
        <taxon>ecological metagenomes</taxon>
    </lineage>
</organism>